<keyword evidence="2" id="KW-1185">Reference proteome</keyword>
<sequence length="261" mass="27257">MTVIALCSASGAPGVSTTCLGLALAWPRPALLVEADPRGTQALMTGWFQGARPYDTGLVELALSPLATADALREVARPIDGTEVRFVAGLRSYAQAPVLRGVWEPLAGALAELGDAGTDVLVDAGPLGYPGSPTPLLSAADLSLLVVRSDLPALGGARAWAEQVVKEGLWRQAGLVVVGQGRPYTPREVSQTLGLPVVTHVAWDPDGAAVYHQGGVPPRRFETSAYLRSLRAAASTITSAAGRLRLTADEPDDRPRQEVIA</sequence>
<proteinExistence type="predicted"/>
<dbReference type="EMBL" id="JBHUOG010000002">
    <property type="protein sequence ID" value="MFD2796403.1"/>
    <property type="molecule type" value="Genomic_DNA"/>
</dbReference>
<dbReference type="RefSeq" id="WP_377187924.1">
    <property type="nucleotide sequence ID" value="NZ_JBHUOG010000002.1"/>
</dbReference>
<gene>
    <name evidence="1" type="ORF">ACFS27_22775</name>
</gene>
<comment type="caution">
    <text evidence="1">The sequence shown here is derived from an EMBL/GenBank/DDBJ whole genome shotgun (WGS) entry which is preliminary data.</text>
</comment>
<evidence type="ECO:0000313" key="1">
    <source>
        <dbReference type="EMBL" id="MFD2796403.1"/>
    </source>
</evidence>
<dbReference type="Proteomes" id="UP001597479">
    <property type="component" value="Unassembled WGS sequence"/>
</dbReference>
<accession>A0ABW5W1D9</accession>
<reference evidence="2" key="1">
    <citation type="journal article" date="2019" name="Int. J. Syst. Evol. Microbiol.">
        <title>The Global Catalogue of Microorganisms (GCM) 10K type strain sequencing project: providing services to taxonomists for standard genome sequencing and annotation.</title>
        <authorList>
            <consortium name="The Broad Institute Genomics Platform"/>
            <consortium name="The Broad Institute Genome Sequencing Center for Infectious Disease"/>
            <person name="Wu L."/>
            <person name="Ma J."/>
        </authorList>
    </citation>
    <scope>NUCLEOTIDE SEQUENCE [LARGE SCALE GENOMIC DNA]</scope>
    <source>
        <strain evidence="2">CCM 7044</strain>
    </source>
</reference>
<evidence type="ECO:0008006" key="3">
    <source>
        <dbReference type="Google" id="ProtNLM"/>
    </source>
</evidence>
<dbReference type="InterPro" id="IPR027417">
    <property type="entry name" value="P-loop_NTPase"/>
</dbReference>
<dbReference type="Gene3D" id="3.40.50.300">
    <property type="entry name" value="P-loop containing nucleotide triphosphate hydrolases"/>
    <property type="match status" value="1"/>
</dbReference>
<organism evidence="1 2">
    <name type="scientific">Promicromonospora vindobonensis</name>
    <dbReference type="NCBI Taxonomy" id="195748"/>
    <lineage>
        <taxon>Bacteria</taxon>
        <taxon>Bacillati</taxon>
        <taxon>Actinomycetota</taxon>
        <taxon>Actinomycetes</taxon>
        <taxon>Micrococcales</taxon>
        <taxon>Promicromonosporaceae</taxon>
        <taxon>Promicromonospora</taxon>
    </lineage>
</organism>
<evidence type="ECO:0000313" key="2">
    <source>
        <dbReference type="Proteomes" id="UP001597479"/>
    </source>
</evidence>
<name>A0ABW5W1D9_9MICO</name>
<protein>
    <recommendedName>
        <fullName evidence="3">Cellulose biosynthesis protein BcsQ</fullName>
    </recommendedName>
</protein>
<dbReference type="SUPFAM" id="SSF52540">
    <property type="entry name" value="P-loop containing nucleoside triphosphate hydrolases"/>
    <property type="match status" value="1"/>
</dbReference>